<dbReference type="RefSeq" id="WP_344151535.1">
    <property type="nucleotide sequence ID" value="NZ_BAAANF010000010.1"/>
</dbReference>
<evidence type="ECO:0000256" key="1">
    <source>
        <dbReference type="ARBA" id="ARBA00023125"/>
    </source>
</evidence>
<evidence type="ECO:0000259" key="2">
    <source>
        <dbReference type="PROSITE" id="PS50943"/>
    </source>
</evidence>
<dbReference type="Proteomes" id="UP001500280">
    <property type="component" value="Unassembled WGS sequence"/>
</dbReference>
<keyword evidence="1" id="KW-0238">DNA-binding</keyword>
<dbReference type="Gene3D" id="1.10.260.40">
    <property type="entry name" value="lambda repressor-like DNA-binding domains"/>
    <property type="match status" value="1"/>
</dbReference>
<protein>
    <recommendedName>
        <fullName evidence="2">HTH cro/C1-type domain-containing protein</fullName>
    </recommendedName>
</protein>
<dbReference type="CDD" id="cd00093">
    <property type="entry name" value="HTH_XRE"/>
    <property type="match status" value="1"/>
</dbReference>
<dbReference type="PANTHER" id="PTHR46797">
    <property type="entry name" value="HTH-TYPE TRANSCRIPTIONAL REGULATOR"/>
    <property type="match status" value="1"/>
</dbReference>
<dbReference type="InterPro" id="IPR010982">
    <property type="entry name" value="Lambda_DNA-bd_dom_sf"/>
</dbReference>
<feature type="domain" description="HTH cro/C1-type" evidence="2">
    <location>
        <begin position="34"/>
        <end position="88"/>
    </location>
</feature>
<proteinExistence type="predicted"/>
<evidence type="ECO:0000313" key="3">
    <source>
        <dbReference type="EMBL" id="GAA1685088.1"/>
    </source>
</evidence>
<reference evidence="4" key="1">
    <citation type="journal article" date="2019" name="Int. J. Syst. Evol. Microbiol.">
        <title>The Global Catalogue of Microorganisms (GCM) 10K type strain sequencing project: providing services to taxonomists for standard genome sequencing and annotation.</title>
        <authorList>
            <consortium name="The Broad Institute Genomics Platform"/>
            <consortium name="The Broad Institute Genome Sequencing Center for Infectious Disease"/>
            <person name="Wu L."/>
            <person name="Ma J."/>
        </authorList>
    </citation>
    <scope>NUCLEOTIDE SEQUENCE [LARGE SCALE GENOMIC DNA]</scope>
    <source>
        <strain evidence="4">JCM 14307</strain>
    </source>
</reference>
<accession>A0ABP4TAV1</accession>
<dbReference type="PROSITE" id="PS50943">
    <property type="entry name" value="HTH_CROC1"/>
    <property type="match status" value="1"/>
</dbReference>
<organism evidence="3 4">
    <name type="scientific">Kribbella yunnanensis</name>
    <dbReference type="NCBI Taxonomy" id="190194"/>
    <lineage>
        <taxon>Bacteria</taxon>
        <taxon>Bacillati</taxon>
        <taxon>Actinomycetota</taxon>
        <taxon>Actinomycetes</taxon>
        <taxon>Propionibacteriales</taxon>
        <taxon>Kribbellaceae</taxon>
        <taxon>Kribbella</taxon>
    </lineage>
</organism>
<sequence length="96" mass="10444">MTGWDEVRGRRMGEPGAEVAYDAARRAFELGAAVRTMREERGWTQTRLAEAAGMTQSALARFEAGGTIPTLALLERIAQAFEARLVVRFDVGDSAA</sequence>
<dbReference type="InterPro" id="IPR001387">
    <property type="entry name" value="Cro/C1-type_HTH"/>
</dbReference>
<dbReference type="PANTHER" id="PTHR46797:SF1">
    <property type="entry name" value="METHYLPHOSPHONATE SYNTHASE"/>
    <property type="match status" value="1"/>
</dbReference>
<dbReference type="EMBL" id="BAAANF010000010">
    <property type="protein sequence ID" value="GAA1685088.1"/>
    <property type="molecule type" value="Genomic_DNA"/>
</dbReference>
<dbReference type="Pfam" id="PF01381">
    <property type="entry name" value="HTH_3"/>
    <property type="match status" value="1"/>
</dbReference>
<comment type="caution">
    <text evidence="3">The sequence shown here is derived from an EMBL/GenBank/DDBJ whole genome shotgun (WGS) entry which is preliminary data.</text>
</comment>
<keyword evidence="4" id="KW-1185">Reference proteome</keyword>
<dbReference type="InterPro" id="IPR050807">
    <property type="entry name" value="TransReg_Diox_bact_type"/>
</dbReference>
<gene>
    <name evidence="3" type="ORF">GCM10009745_31940</name>
</gene>
<dbReference type="SUPFAM" id="SSF47413">
    <property type="entry name" value="lambda repressor-like DNA-binding domains"/>
    <property type="match status" value="1"/>
</dbReference>
<name>A0ABP4TAV1_9ACTN</name>
<dbReference type="SMART" id="SM00530">
    <property type="entry name" value="HTH_XRE"/>
    <property type="match status" value="1"/>
</dbReference>
<evidence type="ECO:0000313" key="4">
    <source>
        <dbReference type="Proteomes" id="UP001500280"/>
    </source>
</evidence>